<dbReference type="OrthoDB" id="1740412at2759"/>
<dbReference type="PANTHER" id="PTHR47074:SF11">
    <property type="entry name" value="REVERSE TRANSCRIPTASE-LIKE PROTEIN"/>
    <property type="match status" value="1"/>
</dbReference>
<dbReference type="InterPro" id="IPR052929">
    <property type="entry name" value="RNase_H-like_EbsB-rel"/>
</dbReference>
<evidence type="ECO:0000259" key="3">
    <source>
        <dbReference type="Pfam" id="PF13966"/>
    </source>
</evidence>
<evidence type="ECO:0000313" key="5">
    <source>
        <dbReference type="Proteomes" id="UP000634136"/>
    </source>
</evidence>
<feature type="region of interest" description="Disordered" evidence="1">
    <location>
        <begin position="1"/>
        <end position="28"/>
    </location>
</feature>
<keyword evidence="5" id="KW-1185">Reference proteome</keyword>
<dbReference type="SUPFAM" id="SSF53098">
    <property type="entry name" value="Ribonuclease H-like"/>
    <property type="match status" value="1"/>
</dbReference>
<dbReference type="GO" id="GO:0004523">
    <property type="term" value="F:RNA-DNA hybrid ribonuclease activity"/>
    <property type="evidence" value="ECO:0007669"/>
    <property type="project" value="InterPro"/>
</dbReference>
<dbReference type="GO" id="GO:0003676">
    <property type="term" value="F:nucleic acid binding"/>
    <property type="evidence" value="ECO:0007669"/>
    <property type="project" value="InterPro"/>
</dbReference>
<protein>
    <submittedName>
        <fullName evidence="4">Zinc finger, CCHC-type</fullName>
    </submittedName>
</protein>
<dbReference type="InterPro" id="IPR036397">
    <property type="entry name" value="RNaseH_sf"/>
</dbReference>
<evidence type="ECO:0000313" key="4">
    <source>
        <dbReference type="EMBL" id="KAF7826659.1"/>
    </source>
</evidence>
<feature type="compositionally biased region" description="Basic and acidic residues" evidence="1">
    <location>
        <begin position="11"/>
        <end position="28"/>
    </location>
</feature>
<organism evidence="4 5">
    <name type="scientific">Senna tora</name>
    <dbReference type="NCBI Taxonomy" id="362788"/>
    <lineage>
        <taxon>Eukaryota</taxon>
        <taxon>Viridiplantae</taxon>
        <taxon>Streptophyta</taxon>
        <taxon>Embryophyta</taxon>
        <taxon>Tracheophyta</taxon>
        <taxon>Spermatophyta</taxon>
        <taxon>Magnoliopsida</taxon>
        <taxon>eudicotyledons</taxon>
        <taxon>Gunneridae</taxon>
        <taxon>Pentapetalae</taxon>
        <taxon>rosids</taxon>
        <taxon>fabids</taxon>
        <taxon>Fabales</taxon>
        <taxon>Fabaceae</taxon>
        <taxon>Caesalpinioideae</taxon>
        <taxon>Cassia clade</taxon>
        <taxon>Senna</taxon>
    </lineage>
</organism>
<dbReference type="InterPro" id="IPR012337">
    <property type="entry name" value="RNaseH-like_sf"/>
</dbReference>
<dbReference type="AlphaFoldDB" id="A0A834TRX6"/>
<accession>A0A834TRX6</accession>
<sequence>MGLRVNQTQPKRAENNDKGRRGRCWGEPKQMQRTDALAALLSKLDVNDDSGGKREVEGAAIEGVGSDMIVVDSVVIPTVIDEAKIIMHEPTYHEEKSESEGISTSMKKGVGGIVLASEVRDKEDERETRVLKEIRVNECERRVGSGFWKHLWKAPVLPKYKAFLWRACLGILPTSAALARRGVEVEDKCIWCGSEEENAFHVLVECPVMQRFWRRSREQWCLCTIALYHLWEARNKKKFTSELVNIDQLWGKVTLRWEEIQEARRNDIMEETAMELCRWEKPTGAAMKMNSDAGTMPSGGGIVGGVIRDRDGYCNGAFTERYDCSSNPMALEAVAIRSGMEFAISLGIEELIVETDAKLVLEFLSSSETQISPLLQVCNQIKVLCHCFKRCSFSWVPRRCNMVAHLLVSFAKDSMPVTRWSLSRTTGIAWRVESVAVAARVPELELSKMKD</sequence>
<gene>
    <name evidence="4" type="ORF">G2W53_017823</name>
</gene>
<dbReference type="Pfam" id="PF13966">
    <property type="entry name" value="zf-RVT"/>
    <property type="match status" value="1"/>
</dbReference>
<dbReference type="PANTHER" id="PTHR47074">
    <property type="entry name" value="BNAC02G40300D PROTEIN"/>
    <property type="match status" value="1"/>
</dbReference>
<proteinExistence type="predicted"/>
<feature type="compositionally biased region" description="Polar residues" evidence="1">
    <location>
        <begin position="1"/>
        <end position="10"/>
    </location>
</feature>
<dbReference type="CDD" id="cd06222">
    <property type="entry name" value="RNase_H_like"/>
    <property type="match status" value="1"/>
</dbReference>
<dbReference type="Gene3D" id="3.30.420.10">
    <property type="entry name" value="Ribonuclease H-like superfamily/Ribonuclease H"/>
    <property type="match status" value="1"/>
</dbReference>
<reference evidence="4" key="1">
    <citation type="submission" date="2020-09" db="EMBL/GenBank/DDBJ databases">
        <title>Genome-Enabled Discovery of Anthraquinone Biosynthesis in Senna tora.</title>
        <authorList>
            <person name="Kang S.-H."/>
            <person name="Pandey R.P."/>
            <person name="Lee C.-M."/>
            <person name="Sim J.-S."/>
            <person name="Jeong J.-T."/>
            <person name="Choi B.-S."/>
            <person name="Jung M."/>
            <person name="Ginzburg D."/>
            <person name="Zhao K."/>
            <person name="Won S.Y."/>
            <person name="Oh T.-J."/>
            <person name="Yu Y."/>
            <person name="Kim N.-H."/>
            <person name="Lee O.R."/>
            <person name="Lee T.-H."/>
            <person name="Bashyal P."/>
            <person name="Kim T.-S."/>
            <person name="Lee W.-H."/>
            <person name="Kawkins C."/>
            <person name="Kim C.-K."/>
            <person name="Kim J.S."/>
            <person name="Ahn B.O."/>
            <person name="Rhee S.Y."/>
            <person name="Sohng J.K."/>
        </authorList>
    </citation>
    <scope>NUCLEOTIDE SEQUENCE</scope>
    <source>
        <tissue evidence="4">Leaf</tissue>
    </source>
</reference>
<evidence type="ECO:0000259" key="2">
    <source>
        <dbReference type="Pfam" id="PF13456"/>
    </source>
</evidence>
<name>A0A834TRX6_9FABA</name>
<evidence type="ECO:0000256" key="1">
    <source>
        <dbReference type="SAM" id="MobiDB-lite"/>
    </source>
</evidence>
<feature type="domain" description="Reverse transcriptase zinc-binding" evidence="3">
    <location>
        <begin position="145"/>
        <end position="213"/>
    </location>
</feature>
<dbReference type="EMBL" id="JAAIUW010000006">
    <property type="protein sequence ID" value="KAF7826659.1"/>
    <property type="molecule type" value="Genomic_DNA"/>
</dbReference>
<dbReference type="InterPro" id="IPR002156">
    <property type="entry name" value="RNaseH_domain"/>
</dbReference>
<dbReference type="Pfam" id="PF13456">
    <property type="entry name" value="RVT_3"/>
    <property type="match status" value="1"/>
</dbReference>
<dbReference type="Proteomes" id="UP000634136">
    <property type="component" value="Unassembled WGS sequence"/>
</dbReference>
<comment type="caution">
    <text evidence="4">The sequence shown here is derived from an EMBL/GenBank/DDBJ whole genome shotgun (WGS) entry which is preliminary data.</text>
</comment>
<dbReference type="InterPro" id="IPR044730">
    <property type="entry name" value="RNase_H-like_dom_plant"/>
</dbReference>
<feature type="domain" description="RNase H type-1" evidence="2">
    <location>
        <begin position="296"/>
        <end position="410"/>
    </location>
</feature>
<dbReference type="InterPro" id="IPR026960">
    <property type="entry name" value="RVT-Znf"/>
</dbReference>